<organism evidence="5 6">
    <name type="scientific">Mycolicibacterium novocastrense</name>
    <name type="common">Mycobacterium novocastrense</name>
    <dbReference type="NCBI Taxonomy" id="59813"/>
    <lineage>
        <taxon>Bacteria</taxon>
        <taxon>Bacillati</taxon>
        <taxon>Actinomycetota</taxon>
        <taxon>Actinomycetes</taxon>
        <taxon>Mycobacteriales</taxon>
        <taxon>Mycobacteriaceae</taxon>
        <taxon>Mycolicibacterium</taxon>
    </lineage>
</organism>
<keyword evidence="3" id="KW-0067">ATP-binding</keyword>
<keyword evidence="2" id="KW-0547">Nucleotide-binding</keyword>
<comment type="similarity">
    <text evidence="1">Belongs to the universal stress protein A family.</text>
</comment>
<proteinExistence type="inferred from homology"/>
<dbReference type="CDD" id="cd23944">
    <property type="entry name" value="USP_Rv2623_repeat1"/>
    <property type="match status" value="1"/>
</dbReference>
<gene>
    <name evidence="5" type="ORF">RMCN_5082</name>
</gene>
<dbReference type="InterPro" id="IPR014729">
    <property type="entry name" value="Rossmann-like_a/b/a_fold"/>
</dbReference>
<evidence type="ECO:0000256" key="3">
    <source>
        <dbReference type="ARBA" id="ARBA00022840"/>
    </source>
</evidence>
<dbReference type="InterPro" id="IPR006016">
    <property type="entry name" value="UspA"/>
</dbReference>
<accession>A0ABQ0KRH4</accession>
<feature type="domain" description="UspA" evidence="4">
    <location>
        <begin position="178"/>
        <end position="309"/>
    </location>
</feature>
<dbReference type="InterPro" id="IPR006015">
    <property type="entry name" value="Universal_stress_UspA"/>
</dbReference>
<dbReference type="PRINTS" id="PR01438">
    <property type="entry name" value="UNVRSLSTRESS"/>
</dbReference>
<dbReference type="PANTHER" id="PTHR46268">
    <property type="entry name" value="STRESS RESPONSE PROTEIN NHAX"/>
    <property type="match status" value="1"/>
</dbReference>
<reference evidence="5 6" key="1">
    <citation type="journal article" date="2016" name="Genome Announc.">
        <title>Draft Genome Sequences of Five Rapidly Growing Mycobacterium Species, M. thermoresistibile, M. fortuitum subsp. acetamidolyticum, M. canariasense, M. brisbanense, and M. novocastrense.</title>
        <authorList>
            <person name="Katahira K."/>
            <person name="Ogura Y."/>
            <person name="Gotoh Y."/>
            <person name="Hayashi T."/>
        </authorList>
    </citation>
    <scope>NUCLEOTIDE SEQUENCE [LARGE SCALE GENOMIC DNA]</scope>
    <source>
        <strain evidence="5 6">JCM18114</strain>
    </source>
</reference>
<dbReference type="Proteomes" id="UP000069773">
    <property type="component" value="Unassembled WGS sequence"/>
</dbReference>
<protein>
    <submittedName>
        <fullName evidence="5">Universal stress protein UspA-like protein</fullName>
    </submittedName>
</protein>
<evidence type="ECO:0000313" key="6">
    <source>
        <dbReference type="Proteomes" id="UP000069773"/>
    </source>
</evidence>
<evidence type="ECO:0000256" key="1">
    <source>
        <dbReference type="ARBA" id="ARBA00008791"/>
    </source>
</evidence>
<evidence type="ECO:0000256" key="2">
    <source>
        <dbReference type="ARBA" id="ARBA00022741"/>
    </source>
</evidence>
<name>A0ABQ0KRH4_MYCNV</name>
<dbReference type="EMBL" id="BCTA01000078">
    <property type="protein sequence ID" value="GAT11949.1"/>
    <property type="molecule type" value="Genomic_DNA"/>
</dbReference>
<sequence length="311" mass="32700">MHRRPPNVESVNRHVAKGEIMAAGPSGILVGVDGSPDSEAAIRWATREALLRDEPIRLLHAIAPVVVTWPVAYLEASYVESMESNGRDILDAAQKSVQAAAGDTAPPAIETHIVNSAPPAALVAASRDAYMTVSGSRGLGVLGRAFLGSVSSALLHHGRGPIAIVRTDDAPAAETSAPVLVGVDGSPASEEATALAFDEASRRGVPLIAMHAWSDASFPSIGTDWERYEEGGHRILAERLAGWQERYPDVQVQRRIVSDDPARRLVEESGEAALVVVGSRGRGGFSSLVLGSVATKVAQSAKAPVIVVRPR</sequence>
<evidence type="ECO:0000259" key="4">
    <source>
        <dbReference type="Pfam" id="PF00582"/>
    </source>
</evidence>
<evidence type="ECO:0000313" key="5">
    <source>
        <dbReference type="EMBL" id="GAT11949.1"/>
    </source>
</evidence>
<dbReference type="Gene3D" id="3.40.50.620">
    <property type="entry name" value="HUPs"/>
    <property type="match status" value="2"/>
</dbReference>
<dbReference type="PANTHER" id="PTHR46268:SF27">
    <property type="entry name" value="UNIVERSAL STRESS PROTEIN RV2623"/>
    <property type="match status" value="1"/>
</dbReference>
<dbReference type="SUPFAM" id="SSF52402">
    <property type="entry name" value="Adenine nucleotide alpha hydrolases-like"/>
    <property type="match status" value="2"/>
</dbReference>
<dbReference type="Pfam" id="PF00582">
    <property type="entry name" value="Usp"/>
    <property type="match status" value="2"/>
</dbReference>
<comment type="caution">
    <text evidence="5">The sequence shown here is derived from an EMBL/GenBank/DDBJ whole genome shotgun (WGS) entry which is preliminary data.</text>
</comment>
<feature type="domain" description="UspA" evidence="4">
    <location>
        <begin position="28"/>
        <end position="166"/>
    </location>
</feature>
<keyword evidence="6" id="KW-1185">Reference proteome</keyword>